<evidence type="ECO:0000313" key="4">
    <source>
        <dbReference type="Proteomes" id="UP000199603"/>
    </source>
</evidence>
<dbReference type="PANTHER" id="PTHR38462">
    <property type="entry name" value="EXONUCLEASE-LIKE PROTEIN"/>
    <property type="match status" value="1"/>
</dbReference>
<sequence length="332" mass="35992">MAELAERLRRLRAQAGAPPEPVPVRTAPTVDTSPPAMSTQSALHPPPARVDGLKVLLRRQVARSGHGAVSNVAAGPPAEGEGVLIPGPTVGVAISSQAPGTEISHGLFEHRELLAMPAPVPWLWLPDLHPQLLPTDALLHFDTETTGLAGGTGTRAFMLGFARWRPEGLEVRQLWINALGAEPAMLERFAQWLAEGAFQLVSYNGRSFDAPLLRARYRLSRQRDPLAGLPHHDLLHAVRRRFRREWPNCRLAEAEARLLGVRRIDDLPGAAAPAAFLEALRGSSAAPLQRVRAHHFQDLVSLAGLLPRLCELAFQAPRSWSLQASLAVRGGG</sequence>
<gene>
    <name evidence="3" type="ORF">SAMN04488509_101483</name>
</gene>
<proteinExistence type="predicted"/>
<dbReference type="EMBL" id="FNAG01000001">
    <property type="protein sequence ID" value="SDD15716.1"/>
    <property type="molecule type" value="Genomic_DNA"/>
</dbReference>
<evidence type="ECO:0000259" key="2">
    <source>
        <dbReference type="Pfam" id="PF13482"/>
    </source>
</evidence>
<reference evidence="3 4" key="1">
    <citation type="submission" date="2016-10" db="EMBL/GenBank/DDBJ databases">
        <authorList>
            <person name="de Groot N.N."/>
        </authorList>
    </citation>
    <scope>NUCLEOTIDE SEQUENCE [LARGE SCALE GENOMIC DNA]</scope>
    <source>
        <strain evidence="3 4">DSM 16957</strain>
    </source>
</reference>
<name>A0A1G6SHT5_9GAMM</name>
<evidence type="ECO:0000256" key="1">
    <source>
        <dbReference type="SAM" id="MobiDB-lite"/>
    </source>
</evidence>
<dbReference type="Proteomes" id="UP000199603">
    <property type="component" value="Unassembled WGS sequence"/>
</dbReference>
<dbReference type="Pfam" id="PF13482">
    <property type="entry name" value="RNase_H_2"/>
    <property type="match status" value="1"/>
</dbReference>
<protein>
    <recommendedName>
        <fullName evidence="2">YprB ribonuclease H-like domain-containing protein</fullName>
    </recommendedName>
</protein>
<evidence type="ECO:0000313" key="3">
    <source>
        <dbReference type="EMBL" id="SDD15716.1"/>
    </source>
</evidence>
<feature type="region of interest" description="Disordered" evidence="1">
    <location>
        <begin position="12"/>
        <end position="48"/>
    </location>
</feature>
<accession>A0A1G6SHT5</accession>
<dbReference type="OrthoDB" id="9790530at2"/>
<dbReference type="Gene3D" id="3.30.420.10">
    <property type="entry name" value="Ribonuclease H-like superfamily/Ribonuclease H"/>
    <property type="match status" value="1"/>
</dbReference>
<feature type="domain" description="YprB ribonuclease H-like" evidence="2">
    <location>
        <begin position="140"/>
        <end position="306"/>
    </location>
</feature>
<dbReference type="InterPro" id="IPR038720">
    <property type="entry name" value="YprB_RNase_H-like_dom"/>
</dbReference>
<feature type="compositionally biased region" description="Polar residues" evidence="1">
    <location>
        <begin position="29"/>
        <end position="42"/>
    </location>
</feature>
<dbReference type="GO" id="GO:0003676">
    <property type="term" value="F:nucleic acid binding"/>
    <property type="evidence" value="ECO:0007669"/>
    <property type="project" value="InterPro"/>
</dbReference>
<dbReference type="InterPro" id="IPR036397">
    <property type="entry name" value="RNaseH_sf"/>
</dbReference>
<dbReference type="STRING" id="265719.SAMN04488509_101483"/>
<organism evidence="3 4">
    <name type="scientific">Aquimonas voraii</name>
    <dbReference type="NCBI Taxonomy" id="265719"/>
    <lineage>
        <taxon>Bacteria</taxon>
        <taxon>Pseudomonadati</taxon>
        <taxon>Pseudomonadota</taxon>
        <taxon>Gammaproteobacteria</taxon>
        <taxon>Lysobacterales</taxon>
        <taxon>Lysobacteraceae</taxon>
        <taxon>Aquimonas</taxon>
    </lineage>
</organism>
<dbReference type="SUPFAM" id="SSF53098">
    <property type="entry name" value="Ribonuclease H-like"/>
    <property type="match status" value="1"/>
</dbReference>
<dbReference type="PANTHER" id="PTHR38462:SF1">
    <property type="entry name" value="YPRB RIBONUCLEASE H-LIKE DOMAIN-CONTAINING PROTEIN"/>
    <property type="match status" value="1"/>
</dbReference>
<dbReference type="AlphaFoldDB" id="A0A1G6SHT5"/>
<keyword evidence="4" id="KW-1185">Reference proteome</keyword>
<dbReference type="InterPro" id="IPR012337">
    <property type="entry name" value="RNaseH-like_sf"/>
</dbReference>